<proteinExistence type="predicted"/>
<feature type="transmembrane region" description="Helical" evidence="1">
    <location>
        <begin position="38"/>
        <end position="57"/>
    </location>
</feature>
<accession>A0A812DFX4</accession>
<keyword evidence="1" id="KW-0812">Transmembrane</keyword>
<dbReference type="Proteomes" id="UP000597762">
    <property type="component" value="Unassembled WGS sequence"/>
</dbReference>
<feature type="transmembrane region" description="Helical" evidence="1">
    <location>
        <begin position="103"/>
        <end position="122"/>
    </location>
</feature>
<name>A0A812DFX4_ACAPH</name>
<keyword evidence="3" id="KW-1185">Reference proteome</keyword>
<reference evidence="2" key="1">
    <citation type="submission" date="2021-01" db="EMBL/GenBank/DDBJ databases">
        <authorList>
            <person name="Li R."/>
            <person name="Bekaert M."/>
        </authorList>
    </citation>
    <scope>NUCLEOTIDE SEQUENCE</scope>
    <source>
        <strain evidence="2">Farmed</strain>
    </source>
</reference>
<evidence type="ECO:0000313" key="2">
    <source>
        <dbReference type="EMBL" id="CAE1301691.1"/>
    </source>
</evidence>
<evidence type="ECO:0000313" key="3">
    <source>
        <dbReference type="Proteomes" id="UP000597762"/>
    </source>
</evidence>
<sequence>MLVFSLPSGPSVSFSIHALFFFLPSSLLVFFHSSDFSLPCWIFPFLFPLVLLCPSLFILPSDPFFSLPSGPSVSFSIHAAFSLFPLVLLCPFLFILDFLFSLYLIPLFFFYSCWFSLFPLILLCPFHFMLFLFPLVLLCPFLFMLDFLSSL</sequence>
<comment type="caution">
    <text evidence="2">The sequence shown here is derived from an EMBL/GenBank/DDBJ whole genome shotgun (WGS) entry which is preliminary data.</text>
</comment>
<dbReference type="AlphaFoldDB" id="A0A812DFX4"/>
<dbReference type="EMBL" id="CAHIKZ030003547">
    <property type="protein sequence ID" value="CAE1301691.1"/>
    <property type="molecule type" value="Genomic_DNA"/>
</dbReference>
<feature type="transmembrane region" description="Helical" evidence="1">
    <location>
        <begin position="77"/>
        <end position="96"/>
    </location>
</feature>
<feature type="transmembrane region" description="Helical" evidence="1">
    <location>
        <begin position="12"/>
        <end position="31"/>
    </location>
</feature>
<feature type="transmembrane region" description="Helical" evidence="1">
    <location>
        <begin position="128"/>
        <end position="148"/>
    </location>
</feature>
<evidence type="ECO:0000256" key="1">
    <source>
        <dbReference type="SAM" id="Phobius"/>
    </source>
</evidence>
<organism evidence="2 3">
    <name type="scientific">Acanthosepion pharaonis</name>
    <name type="common">Pharaoh cuttlefish</name>
    <name type="synonym">Sepia pharaonis</name>
    <dbReference type="NCBI Taxonomy" id="158019"/>
    <lineage>
        <taxon>Eukaryota</taxon>
        <taxon>Metazoa</taxon>
        <taxon>Spiralia</taxon>
        <taxon>Lophotrochozoa</taxon>
        <taxon>Mollusca</taxon>
        <taxon>Cephalopoda</taxon>
        <taxon>Coleoidea</taxon>
        <taxon>Decapodiformes</taxon>
        <taxon>Sepiida</taxon>
        <taxon>Sepiina</taxon>
        <taxon>Sepiidae</taxon>
        <taxon>Acanthosepion</taxon>
    </lineage>
</organism>
<keyword evidence="1" id="KW-0472">Membrane</keyword>
<gene>
    <name evidence="2" type="ORF">SPHA_54577</name>
</gene>
<protein>
    <submittedName>
        <fullName evidence="2">Uncharacterized protein</fullName>
    </submittedName>
</protein>
<keyword evidence="1" id="KW-1133">Transmembrane helix</keyword>